<accession>A0AAD1T2A5</accession>
<keyword evidence="3" id="KW-1185">Reference proteome</keyword>
<feature type="domain" description="GIY-YIG" evidence="1">
    <location>
        <begin position="166"/>
        <end position="269"/>
    </location>
</feature>
<dbReference type="Gene3D" id="3.40.1440.10">
    <property type="entry name" value="GIY-YIG endonuclease"/>
    <property type="match status" value="1"/>
</dbReference>
<evidence type="ECO:0000313" key="2">
    <source>
        <dbReference type="EMBL" id="CAH2315369.1"/>
    </source>
</evidence>
<gene>
    <name evidence="2" type="ORF">PECUL_23A008974</name>
</gene>
<evidence type="ECO:0000259" key="1">
    <source>
        <dbReference type="PROSITE" id="PS50164"/>
    </source>
</evidence>
<dbReference type="Proteomes" id="UP001295444">
    <property type="component" value="Chromosome 09"/>
</dbReference>
<name>A0AAD1T2A5_PELCU</name>
<sequence length="277" mass="31875">MCNNSKDATREKQLLEMTDKFLERGYKRSTLDKALEEARNSRVPDGEETNNKAIQKLVFPTTHHQSTTLISSTIRKNWRILAADDTLPKVFHEKPLICYKRNKNLKDLLVHTDPTSSYMEHITTQNRGCVRCLGCVTCGHMMPSKTFSHPHTNKQYLIKKTITCKTTHVIYKLMCPCGLAYVGKTETALCERIRGHRSSIRLAYRDGSSDKPVAKHFWEYKHPLSALKFVAIDHIPLSNRAGDRGKILLNRETYWIYELDTVSPKGLNEHISFHSFL</sequence>
<protein>
    <recommendedName>
        <fullName evidence="1">GIY-YIG domain-containing protein</fullName>
    </recommendedName>
</protein>
<evidence type="ECO:0000313" key="3">
    <source>
        <dbReference type="Proteomes" id="UP001295444"/>
    </source>
</evidence>
<proteinExistence type="predicted"/>
<dbReference type="CDD" id="cd10442">
    <property type="entry name" value="GIY-YIG_PLEs"/>
    <property type="match status" value="1"/>
</dbReference>
<dbReference type="PANTHER" id="PTHR21301:SF14">
    <property type="match status" value="1"/>
</dbReference>
<organism evidence="2 3">
    <name type="scientific">Pelobates cultripes</name>
    <name type="common">Western spadefoot toad</name>
    <dbReference type="NCBI Taxonomy" id="61616"/>
    <lineage>
        <taxon>Eukaryota</taxon>
        <taxon>Metazoa</taxon>
        <taxon>Chordata</taxon>
        <taxon>Craniata</taxon>
        <taxon>Vertebrata</taxon>
        <taxon>Euteleostomi</taxon>
        <taxon>Amphibia</taxon>
        <taxon>Batrachia</taxon>
        <taxon>Anura</taxon>
        <taxon>Pelobatoidea</taxon>
        <taxon>Pelobatidae</taxon>
        <taxon>Pelobates</taxon>
    </lineage>
</organism>
<dbReference type="InterPro" id="IPR035901">
    <property type="entry name" value="GIY-YIG_endonuc_sf"/>
</dbReference>
<dbReference type="PANTHER" id="PTHR21301">
    <property type="entry name" value="REVERSE TRANSCRIPTASE"/>
    <property type="match status" value="1"/>
</dbReference>
<dbReference type="InterPro" id="IPR000305">
    <property type="entry name" value="GIY-YIG_endonuc"/>
</dbReference>
<dbReference type="PROSITE" id="PS50164">
    <property type="entry name" value="GIY_YIG"/>
    <property type="match status" value="1"/>
</dbReference>
<reference evidence="2" key="1">
    <citation type="submission" date="2022-03" db="EMBL/GenBank/DDBJ databases">
        <authorList>
            <person name="Alioto T."/>
            <person name="Alioto T."/>
            <person name="Gomez Garrido J."/>
        </authorList>
    </citation>
    <scope>NUCLEOTIDE SEQUENCE</scope>
</reference>
<dbReference type="EMBL" id="OW240920">
    <property type="protein sequence ID" value="CAH2315369.1"/>
    <property type="molecule type" value="Genomic_DNA"/>
</dbReference>
<dbReference type="AlphaFoldDB" id="A0AAD1T2A5"/>